<dbReference type="AlphaFoldDB" id="A0A7W9ZE24"/>
<dbReference type="Pfam" id="PF00501">
    <property type="entry name" value="AMP-binding"/>
    <property type="match status" value="1"/>
</dbReference>
<dbReference type="InterPro" id="IPR042099">
    <property type="entry name" value="ANL_N_sf"/>
</dbReference>
<evidence type="ECO:0000313" key="5">
    <source>
        <dbReference type="Proteomes" id="UP000544872"/>
    </source>
</evidence>
<dbReference type="InterPro" id="IPR045851">
    <property type="entry name" value="AMP-bd_C_sf"/>
</dbReference>
<feature type="domain" description="AMP-binding enzyme C-terminal" evidence="3">
    <location>
        <begin position="415"/>
        <end position="491"/>
    </location>
</feature>
<organism evidence="4 5">
    <name type="scientific">Novispirillum itersonii</name>
    <name type="common">Aquaspirillum itersonii</name>
    <dbReference type="NCBI Taxonomy" id="189"/>
    <lineage>
        <taxon>Bacteria</taxon>
        <taxon>Pseudomonadati</taxon>
        <taxon>Pseudomonadota</taxon>
        <taxon>Alphaproteobacteria</taxon>
        <taxon>Rhodospirillales</taxon>
        <taxon>Novispirillaceae</taxon>
        <taxon>Novispirillum</taxon>
    </lineage>
</organism>
<dbReference type="EC" id="6.2.1.-" evidence="4"/>
<sequence>MTASLYAKMYAHFPPSESAVLLQAPGGRTITYGMAHEWSGRYAHFMSSLGLEKGDRVAVQTEKSAEALLVYLACLRGGFVFLPMNTAYRPDEVDYLVSNAEPALILCSPEAEDSTRAIATRHGVEHVYTLGTRNDGSFPNAAADASPQFPIVACDPDDLAAMLYTSGTTGKPKGAMLTHRNLASNAEALVKSWRFSGTDVLLHALPIFHAHGLFVACHCVLMSGARMIWLSKFDADEVIRLMPQATVFMGVPTFYTRLLSKPDFGREATATMRLFTSGSAPLLAETHTQFSSRTGHAILERYGMTETGMNTGNPYDAERRPGTVGFPFPGVSVRVVGEDDVTALPTGSVGAIQVKGDNVMLGYWRMPEKTKEEFTADGWFKTGDVGKIDPEGYLHIVGRAKDLIISGGYNVYPKEIEGVIDDMPGIDESAVVGVLHPDFGEVGVAVVKLLPKANGLGEEAILGHLKQHLANYKVPKRVFFTDELPRNTMGKVQKNLLRDQYKDLFRLPS</sequence>
<feature type="domain" description="AMP-dependent synthetase/ligase" evidence="2">
    <location>
        <begin position="22"/>
        <end position="364"/>
    </location>
</feature>
<dbReference type="NCBIfam" id="NF005702">
    <property type="entry name" value="PRK07514.1"/>
    <property type="match status" value="1"/>
</dbReference>
<dbReference type="Proteomes" id="UP000544872">
    <property type="component" value="Unassembled WGS sequence"/>
</dbReference>
<dbReference type="EMBL" id="JACIIX010000002">
    <property type="protein sequence ID" value="MBB6209443.1"/>
    <property type="molecule type" value="Genomic_DNA"/>
</dbReference>
<gene>
    <name evidence="4" type="ORF">FHS48_000845</name>
</gene>
<dbReference type="InterPro" id="IPR025110">
    <property type="entry name" value="AMP-bd_C"/>
</dbReference>
<dbReference type="CDD" id="cd05941">
    <property type="entry name" value="MCS"/>
    <property type="match status" value="1"/>
</dbReference>
<dbReference type="PROSITE" id="PS00455">
    <property type="entry name" value="AMP_BINDING"/>
    <property type="match status" value="1"/>
</dbReference>
<reference evidence="4 5" key="1">
    <citation type="submission" date="2020-08" db="EMBL/GenBank/DDBJ databases">
        <title>Genomic Encyclopedia of Type Strains, Phase IV (KMG-IV): sequencing the most valuable type-strain genomes for metagenomic binning, comparative biology and taxonomic classification.</title>
        <authorList>
            <person name="Goeker M."/>
        </authorList>
    </citation>
    <scope>NUCLEOTIDE SEQUENCE [LARGE SCALE GENOMIC DNA]</scope>
    <source>
        <strain evidence="4 5">DSM 11590</strain>
    </source>
</reference>
<dbReference type="InterPro" id="IPR020845">
    <property type="entry name" value="AMP-binding_CS"/>
</dbReference>
<dbReference type="Gene3D" id="3.30.300.30">
    <property type="match status" value="1"/>
</dbReference>
<keyword evidence="5" id="KW-1185">Reference proteome</keyword>
<protein>
    <submittedName>
        <fullName evidence="4">Malonyl-CoA/methylmalonyl-CoA synthetase</fullName>
        <ecNumber evidence="4">6.2.1.-</ecNumber>
    </submittedName>
</protein>
<dbReference type="PANTHER" id="PTHR43201">
    <property type="entry name" value="ACYL-COA SYNTHETASE"/>
    <property type="match status" value="1"/>
</dbReference>
<accession>A0A7W9ZE24</accession>
<dbReference type="GO" id="GO:0031956">
    <property type="term" value="F:medium-chain fatty acid-CoA ligase activity"/>
    <property type="evidence" value="ECO:0007669"/>
    <property type="project" value="TreeGrafter"/>
</dbReference>
<dbReference type="Pfam" id="PF13193">
    <property type="entry name" value="AMP-binding_C"/>
    <property type="match status" value="1"/>
</dbReference>
<dbReference type="PANTHER" id="PTHR43201:SF8">
    <property type="entry name" value="ACYL-COA SYNTHETASE FAMILY MEMBER 3"/>
    <property type="match status" value="1"/>
</dbReference>
<evidence type="ECO:0000259" key="3">
    <source>
        <dbReference type="Pfam" id="PF13193"/>
    </source>
</evidence>
<name>A0A7W9ZE24_NOVIT</name>
<dbReference type="RefSeq" id="WP_184261731.1">
    <property type="nucleotide sequence ID" value="NZ_JACIIX010000002.1"/>
</dbReference>
<evidence type="ECO:0000256" key="1">
    <source>
        <dbReference type="ARBA" id="ARBA00006432"/>
    </source>
</evidence>
<dbReference type="InterPro" id="IPR000873">
    <property type="entry name" value="AMP-dep_synth/lig_dom"/>
</dbReference>
<dbReference type="GO" id="GO:0006631">
    <property type="term" value="P:fatty acid metabolic process"/>
    <property type="evidence" value="ECO:0007669"/>
    <property type="project" value="TreeGrafter"/>
</dbReference>
<evidence type="ECO:0000259" key="2">
    <source>
        <dbReference type="Pfam" id="PF00501"/>
    </source>
</evidence>
<dbReference type="Gene3D" id="3.40.50.12780">
    <property type="entry name" value="N-terminal domain of ligase-like"/>
    <property type="match status" value="1"/>
</dbReference>
<proteinExistence type="inferred from homology"/>
<comment type="caution">
    <text evidence="4">The sequence shown here is derived from an EMBL/GenBank/DDBJ whole genome shotgun (WGS) entry which is preliminary data.</text>
</comment>
<dbReference type="SUPFAM" id="SSF56801">
    <property type="entry name" value="Acetyl-CoA synthetase-like"/>
    <property type="match status" value="1"/>
</dbReference>
<comment type="similarity">
    <text evidence="1">Belongs to the ATP-dependent AMP-binding enzyme family.</text>
</comment>
<keyword evidence="4" id="KW-0436">Ligase</keyword>
<evidence type="ECO:0000313" key="4">
    <source>
        <dbReference type="EMBL" id="MBB6209443.1"/>
    </source>
</evidence>